<feature type="non-terminal residue" evidence="2">
    <location>
        <position position="1"/>
    </location>
</feature>
<proteinExistence type="predicted"/>
<dbReference type="EMBL" id="KZ613953">
    <property type="protein sequence ID" value="PMD34586.1"/>
    <property type="molecule type" value="Genomic_DNA"/>
</dbReference>
<dbReference type="InterPro" id="IPR054464">
    <property type="entry name" value="ULD_fung"/>
</dbReference>
<dbReference type="Pfam" id="PF22893">
    <property type="entry name" value="ULD_2"/>
    <property type="match status" value="1"/>
</dbReference>
<name>A0A2J6R7U9_HYAVF</name>
<feature type="domain" description="Ubiquitin-like" evidence="1">
    <location>
        <begin position="1"/>
        <end position="68"/>
    </location>
</feature>
<organism evidence="2 3">
    <name type="scientific">Hyaloscypha variabilis (strain UAMH 11265 / GT02V1 / F)</name>
    <name type="common">Meliniomyces variabilis</name>
    <dbReference type="NCBI Taxonomy" id="1149755"/>
    <lineage>
        <taxon>Eukaryota</taxon>
        <taxon>Fungi</taxon>
        <taxon>Dikarya</taxon>
        <taxon>Ascomycota</taxon>
        <taxon>Pezizomycotina</taxon>
        <taxon>Leotiomycetes</taxon>
        <taxon>Helotiales</taxon>
        <taxon>Hyaloscyphaceae</taxon>
        <taxon>Hyaloscypha</taxon>
        <taxon>Hyaloscypha variabilis</taxon>
    </lineage>
</organism>
<sequence>VKFKDAVGRKFSFPFELCATWAGMEELIRQAFLHVEGLGPHVAEGHYDLIGPNGEIILPRVWETTIEP</sequence>
<evidence type="ECO:0000313" key="3">
    <source>
        <dbReference type="Proteomes" id="UP000235786"/>
    </source>
</evidence>
<accession>A0A2J6R7U9</accession>
<dbReference type="Proteomes" id="UP000235786">
    <property type="component" value="Unassembled WGS sequence"/>
</dbReference>
<gene>
    <name evidence="2" type="ORF">L207DRAFT_386295</name>
</gene>
<dbReference type="OrthoDB" id="3045089at2759"/>
<dbReference type="STRING" id="1149755.A0A2J6R7U9"/>
<dbReference type="AlphaFoldDB" id="A0A2J6R7U9"/>
<protein>
    <recommendedName>
        <fullName evidence="1">Ubiquitin-like domain-containing protein</fullName>
    </recommendedName>
</protein>
<reference evidence="2" key="1">
    <citation type="submission" date="2016-04" db="EMBL/GenBank/DDBJ databases">
        <title>A degradative enzymes factory behind the ericoid mycorrhizal symbiosis.</title>
        <authorList>
            <consortium name="DOE Joint Genome Institute"/>
            <person name="Martino E."/>
            <person name="Morin E."/>
            <person name="Grelet G."/>
            <person name="Kuo A."/>
            <person name="Kohler A."/>
            <person name="Daghino S."/>
            <person name="Barry K."/>
            <person name="Choi C."/>
            <person name="Cichocki N."/>
            <person name="Clum A."/>
            <person name="Copeland A."/>
            <person name="Hainaut M."/>
            <person name="Haridas S."/>
            <person name="Labutti K."/>
            <person name="Lindquist E."/>
            <person name="Lipzen A."/>
            <person name="Khouja H.-R."/>
            <person name="Murat C."/>
            <person name="Ohm R."/>
            <person name="Olson A."/>
            <person name="Spatafora J."/>
            <person name="Veneault-Fourrey C."/>
            <person name="Henrissat B."/>
            <person name="Grigoriev I."/>
            <person name="Martin F."/>
            <person name="Perotto S."/>
        </authorList>
    </citation>
    <scope>NUCLEOTIDE SEQUENCE [LARGE SCALE GENOMIC DNA]</scope>
    <source>
        <strain evidence="2">F</strain>
    </source>
</reference>
<evidence type="ECO:0000313" key="2">
    <source>
        <dbReference type="EMBL" id="PMD34586.1"/>
    </source>
</evidence>
<feature type="non-terminal residue" evidence="2">
    <location>
        <position position="68"/>
    </location>
</feature>
<keyword evidence="3" id="KW-1185">Reference proteome</keyword>
<evidence type="ECO:0000259" key="1">
    <source>
        <dbReference type="Pfam" id="PF22893"/>
    </source>
</evidence>